<organism evidence="2 3">
    <name type="scientific">Nephila pilipes</name>
    <name type="common">Giant wood spider</name>
    <name type="synonym">Nephila maculata</name>
    <dbReference type="NCBI Taxonomy" id="299642"/>
    <lineage>
        <taxon>Eukaryota</taxon>
        <taxon>Metazoa</taxon>
        <taxon>Ecdysozoa</taxon>
        <taxon>Arthropoda</taxon>
        <taxon>Chelicerata</taxon>
        <taxon>Arachnida</taxon>
        <taxon>Araneae</taxon>
        <taxon>Araneomorphae</taxon>
        <taxon>Entelegynae</taxon>
        <taxon>Araneoidea</taxon>
        <taxon>Nephilidae</taxon>
        <taxon>Nephila</taxon>
    </lineage>
</organism>
<sequence length="212" mass="24586">MSDTVQSLPSNFTSLVISDEDFYHDSTEFNDINPKENNQKLGPEDYSTGLMSINVIKNTTTHNIHPLNNKLKYKSMVTEECVKKSNNYSEILEIENEQMNNFPSMEDHHQKNFNFKKEDVTEYHSRTNENKQIKESDLFGIQVTDQQFSSYPNNQENTQQNILSSDPGKYSYIKQEYSSIASKDKKISPSNLRRINSKENNESNRIPRLGGR</sequence>
<name>A0A8X6R4S3_NEPPI</name>
<gene>
    <name evidence="2" type="ORF">NPIL_693361</name>
</gene>
<dbReference type="EMBL" id="BMAW01086400">
    <property type="protein sequence ID" value="GFU47140.1"/>
    <property type="molecule type" value="Genomic_DNA"/>
</dbReference>
<evidence type="ECO:0000313" key="2">
    <source>
        <dbReference type="EMBL" id="GFU47140.1"/>
    </source>
</evidence>
<keyword evidence="3" id="KW-1185">Reference proteome</keyword>
<evidence type="ECO:0000313" key="3">
    <source>
        <dbReference type="Proteomes" id="UP000887013"/>
    </source>
</evidence>
<proteinExistence type="predicted"/>
<accession>A0A8X6R4S3</accession>
<comment type="caution">
    <text evidence="2">The sequence shown here is derived from an EMBL/GenBank/DDBJ whole genome shotgun (WGS) entry which is preliminary data.</text>
</comment>
<dbReference type="AlphaFoldDB" id="A0A8X6R4S3"/>
<reference evidence="2" key="1">
    <citation type="submission" date="2020-08" db="EMBL/GenBank/DDBJ databases">
        <title>Multicomponent nature underlies the extraordinary mechanical properties of spider dragline silk.</title>
        <authorList>
            <person name="Kono N."/>
            <person name="Nakamura H."/>
            <person name="Mori M."/>
            <person name="Yoshida Y."/>
            <person name="Ohtoshi R."/>
            <person name="Malay A.D."/>
            <person name="Moran D.A.P."/>
            <person name="Tomita M."/>
            <person name="Numata K."/>
            <person name="Arakawa K."/>
        </authorList>
    </citation>
    <scope>NUCLEOTIDE SEQUENCE</scope>
</reference>
<dbReference type="Proteomes" id="UP000887013">
    <property type="component" value="Unassembled WGS sequence"/>
</dbReference>
<feature type="region of interest" description="Disordered" evidence="1">
    <location>
        <begin position="181"/>
        <end position="212"/>
    </location>
</feature>
<evidence type="ECO:0000256" key="1">
    <source>
        <dbReference type="SAM" id="MobiDB-lite"/>
    </source>
</evidence>
<protein>
    <submittedName>
        <fullName evidence="2">Uncharacterized protein</fullName>
    </submittedName>
</protein>